<dbReference type="EMBL" id="AMGO01000007">
    <property type="protein sequence ID" value="EKE45309.1"/>
    <property type="molecule type" value="Genomic_DNA"/>
</dbReference>
<dbReference type="AlphaFoldDB" id="K2HRC1"/>
<keyword evidence="3" id="KW-1185">Reference proteome</keyword>
<evidence type="ECO:0000313" key="2">
    <source>
        <dbReference type="EMBL" id="EKE45309.1"/>
    </source>
</evidence>
<proteinExistence type="predicted"/>
<gene>
    <name evidence="2" type="ORF">OCGS_0399</name>
</gene>
<feature type="region of interest" description="Disordered" evidence="1">
    <location>
        <begin position="26"/>
        <end position="50"/>
    </location>
</feature>
<protein>
    <submittedName>
        <fullName evidence="2">Uncharacterized protein</fullName>
    </submittedName>
</protein>
<name>K2HRC1_9RHOB</name>
<feature type="compositionally biased region" description="Basic residues" evidence="1">
    <location>
        <begin position="26"/>
        <end position="38"/>
    </location>
</feature>
<dbReference type="STRING" id="1231392.OCGS_0399"/>
<reference evidence="2 3" key="1">
    <citation type="journal article" date="2012" name="J. Bacteriol.">
        <title>Draft Genome Sequence of Oceaniovalibus guishaninsula JLT2003T.</title>
        <authorList>
            <person name="Tang K."/>
            <person name="Liu K."/>
            <person name="Jiao N."/>
        </authorList>
    </citation>
    <scope>NUCLEOTIDE SEQUENCE [LARGE SCALE GENOMIC DNA]</scope>
    <source>
        <strain evidence="2 3">JLT2003</strain>
    </source>
</reference>
<evidence type="ECO:0000256" key="1">
    <source>
        <dbReference type="SAM" id="MobiDB-lite"/>
    </source>
</evidence>
<comment type="caution">
    <text evidence="2">The sequence shown here is derived from an EMBL/GenBank/DDBJ whole genome shotgun (WGS) entry which is preliminary data.</text>
</comment>
<sequence>MPPEVPLPLRAGQCPAIAIVLDNRRRSRNGARCRRRGKSVAPERSGRLRH</sequence>
<dbReference type="Proteomes" id="UP000006765">
    <property type="component" value="Unassembled WGS sequence"/>
</dbReference>
<accession>K2HRC1</accession>
<organism evidence="2 3">
    <name type="scientific">Oceaniovalibus guishaninsula JLT2003</name>
    <dbReference type="NCBI Taxonomy" id="1231392"/>
    <lineage>
        <taxon>Bacteria</taxon>
        <taxon>Pseudomonadati</taxon>
        <taxon>Pseudomonadota</taxon>
        <taxon>Alphaproteobacteria</taxon>
        <taxon>Rhodobacterales</taxon>
        <taxon>Roseobacteraceae</taxon>
        <taxon>Oceaniovalibus</taxon>
    </lineage>
</organism>
<evidence type="ECO:0000313" key="3">
    <source>
        <dbReference type="Proteomes" id="UP000006765"/>
    </source>
</evidence>